<evidence type="ECO:0000313" key="6">
    <source>
        <dbReference type="Proteomes" id="UP000029867"/>
    </source>
</evidence>
<sequence>MDPFNNVLTAKVFEGSSTDCNKATSNKEQKGQRNVKKKSIHTKSSKRTSNGCLTCKLRKKRCDEVKPVCGDCLRLGRRCEYISDDMTEEEIHKLREEMSLIEADSKTRKRKKKVKEEGPNPLSATKYENTSNGTDDIGLCSSTKKHIKAKRKPRVKKARNGKVVFNPFAMNLASITHSPVFNGLQSSALLPKHITSSPSFTNITELPDTVTKLNFNESNILLSSKTVSTSKVEKSFEGLNTLTNGNAASDIPNSTNSTGNSNNPYTHNDQPKNLNGLSPNFLANIAAVTPIPEIPTLEQNSPAPLLSLNDDFELGLSEMFPANFSKLIHEHFKKEINGKLSNQLDTDTSSKELDSPTPLSTIQDVLSFSPRFQQIDVLDEDFNTDNGKHPHIKSSSKEILVDQSIGYYHVGHHRSTTEPPQLYTNPSIVTNTTLANLSTMGQTLYQYYRDKLSFIVCSAPKTENMYLNTFLPMAHVDKSVLYGLLAWSAFHLGGRTMERQGNYYIKLAIDEFYRRPIIGREVAGNLKLVYDEVDETDETIIKECITDIDAESYQDLQLSQLSRDDLINTRLAAFLILCGVEICKGDVSNWSKFLIYGAELIKMKGGLEKFNESKDEHFLATNYAYHDITAIQVVDDRTIRFDIQEYEKMWLKSNELGFTDPQHGISSPVFKILAEVNKLVLDVQKLNKRLKKQDIQRIGKDDKTKYKSVSESPDELRHGLDEEDCWVSETGSSISSNIEEYFLSEQLSTVDTEDSMGERYDQILYMEELNTIMKECSNIEQKINEAKPKLSPYLTNKELELQLTMFECFQVTSKIHLKQSVQRMNSSSIEIQYLNSQLIKLLDVLLGSEVEACLCLPMFIAGMNVVTQSDRIGMIRRFDSFINRYKWKNVTRCKIVIRYIWKLNNNGDRFIDWYSVVKRLGWDLSFA</sequence>
<feature type="region of interest" description="Disordered" evidence="3">
    <location>
        <begin position="105"/>
        <end position="128"/>
    </location>
</feature>
<feature type="domain" description="Zn(2)-C6 fungal-type" evidence="4">
    <location>
        <begin position="51"/>
        <end position="81"/>
    </location>
</feature>
<dbReference type="GO" id="GO:0000976">
    <property type="term" value="F:transcription cis-regulatory region binding"/>
    <property type="evidence" value="ECO:0007669"/>
    <property type="project" value="TreeGrafter"/>
</dbReference>
<dbReference type="GO" id="GO:0005634">
    <property type="term" value="C:nucleus"/>
    <property type="evidence" value="ECO:0007669"/>
    <property type="project" value="UniProtKB-SubCell"/>
</dbReference>
<dbReference type="SMART" id="SM00066">
    <property type="entry name" value="GAL4"/>
    <property type="match status" value="1"/>
</dbReference>
<evidence type="ECO:0000256" key="3">
    <source>
        <dbReference type="SAM" id="MobiDB-lite"/>
    </source>
</evidence>
<evidence type="ECO:0000256" key="1">
    <source>
        <dbReference type="ARBA" id="ARBA00004123"/>
    </source>
</evidence>
<dbReference type="GO" id="GO:0000981">
    <property type="term" value="F:DNA-binding transcription factor activity, RNA polymerase II-specific"/>
    <property type="evidence" value="ECO:0007669"/>
    <property type="project" value="InterPro"/>
</dbReference>
<feature type="compositionally biased region" description="Basic residues" evidence="3">
    <location>
        <begin position="33"/>
        <end position="46"/>
    </location>
</feature>
<protein>
    <recommendedName>
        <fullName evidence="4">Zn(2)-C6 fungal-type domain-containing protein</fullName>
    </recommendedName>
</protein>
<comment type="subcellular location">
    <subcellularLocation>
        <location evidence="1">Nucleus</location>
    </subcellularLocation>
</comment>
<dbReference type="AlphaFoldDB" id="A0A099P7C2"/>
<dbReference type="PANTHER" id="PTHR37534:SF7">
    <property type="entry name" value="TRANSCRIPTIONAL ACTIVATOR PROTEIN UGA3"/>
    <property type="match status" value="1"/>
</dbReference>
<dbReference type="PROSITE" id="PS50048">
    <property type="entry name" value="ZN2_CY6_FUNGAL_2"/>
    <property type="match status" value="1"/>
</dbReference>
<name>A0A099P7C2_PICKU</name>
<dbReference type="Pfam" id="PF11951">
    <property type="entry name" value="Fungal_trans_2"/>
    <property type="match status" value="1"/>
</dbReference>
<dbReference type="InterPro" id="IPR036864">
    <property type="entry name" value="Zn2-C6_fun-type_DNA-bd_sf"/>
</dbReference>
<evidence type="ECO:0000259" key="4">
    <source>
        <dbReference type="PROSITE" id="PS50048"/>
    </source>
</evidence>
<dbReference type="InterPro" id="IPR001138">
    <property type="entry name" value="Zn2Cys6_DnaBD"/>
</dbReference>
<dbReference type="InterPro" id="IPR021858">
    <property type="entry name" value="Fun_TF"/>
</dbReference>
<dbReference type="Pfam" id="PF00172">
    <property type="entry name" value="Zn_clus"/>
    <property type="match status" value="1"/>
</dbReference>
<dbReference type="PANTHER" id="PTHR37534">
    <property type="entry name" value="TRANSCRIPTIONAL ACTIVATOR PROTEIN UGA3"/>
    <property type="match status" value="1"/>
</dbReference>
<dbReference type="VEuPathDB" id="FungiDB:C5L36_0A01950"/>
<comment type="caution">
    <text evidence="5">The sequence shown here is derived from an EMBL/GenBank/DDBJ whole genome shotgun (WGS) entry which is preliminary data.</text>
</comment>
<feature type="compositionally biased region" description="Low complexity" evidence="3">
    <location>
        <begin position="253"/>
        <end position="263"/>
    </location>
</feature>
<keyword evidence="2" id="KW-0539">Nucleus</keyword>
<feature type="compositionally biased region" description="Polar residues" evidence="3">
    <location>
        <begin position="264"/>
        <end position="276"/>
    </location>
</feature>
<proteinExistence type="predicted"/>
<dbReference type="CDD" id="cd00067">
    <property type="entry name" value="GAL4"/>
    <property type="match status" value="1"/>
</dbReference>
<reference evidence="6" key="1">
    <citation type="journal article" date="2014" name="Microb. Cell Fact.">
        <title>Exploiting Issatchenkia orientalis SD108 for succinic acid production.</title>
        <authorList>
            <person name="Xiao H."/>
            <person name="Shao Z."/>
            <person name="Jiang Y."/>
            <person name="Dole S."/>
            <person name="Zhao H."/>
        </authorList>
    </citation>
    <scope>NUCLEOTIDE SEQUENCE [LARGE SCALE GENOMIC DNA]</scope>
    <source>
        <strain evidence="6">SD108</strain>
    </source>
</reference>
<dbReference type="eggNOG" id="ENOG502RIXM">
    <property type="taxonomic scope" value="Eukaryota"/>
</dbReference>
<evidence type="ECO:0000313" key="5">
    <source>
        <dbReference type="EMBL" id="KGK39916.1"/>
    </source>
</evidence>
<dbReference type="GO" id="GO:0045944">
    <property type="term" value="P:positive regulation of transcription by RNA polymerase II"/>
    <property type="evidence" value="ECO:0007669"/>
    <property type="project" value="TreeGrafter"/>
</dbReference>
<feature type="region of interest" description="Disordered" evidence="3">
    <location>
        <begin position="19"/>
        <end position="48"/>
    </location>
</feature>
<gene>
    <name evidence="5" type="ORF">JL09_g881</name>
</gene>
<dbReference type="SUPFAM" id="SSF57701">
    <property type="entry name" value="Zn2/Cys6 DNA-binding domain"/>
    <property type="match status" value="1"/>
</dbReference>
<organism evidence="5 6">
    <name type="scientific">Pichia kudriavzevii</name>
    <name type="common">Yeast</name>
    <name type="synonym">Issatchenkia orientalis</name>
    <dbReference type="NCBI Taxonomy" id="4909"/>
    <lineage>
        <taxon>Eukaryota</taxon>
        <taxon>Fungi</taxon>
        <taxon>Dikarya</taxon>
        <taxon>Ascomycota</taxon>
        <taxon>Saccharomycotina</taxon>
        <taxon>Pichiomycetes</taxon>
        <taxon>Pichiales</taxon>
        <taxon>Pichiaceae</taxon>
        <taxon>Pichia</taxon>
    </lineage>
</organism>
<accession>A0A099P7C2</accession>
<dbReference type="GO" id="GO:0008270">
    <property type="term" value="F:zinc ion binding"/>
    <property type="evidence" value="ECO:0007669"/>
    <property type="project" value="InterPro"/>
</dbReference>
<dbReference type="HOGENOM" id="CLU_015493_1_1_1"/>
<dbReference type="EMBL" id="JQFK01000005">
    <property type="protein sequence ID" value="KGK39916.1"/>
    <property type="molecule type" value="Genomic_DNA"/>
</dbReference>
<evidence type="ECO:0000256" key="2">
    <source>
        <dbReference type="ARBA" id="ARBA00023242"/>
    </source>
</evidence>
<dbReference type="PROSITE" id="PS00463">
    <property type="entry name" value="ZN2_CY6_FUNGAL_1"/>
    <property type="match status" value="1"/>
</dbReference>
<feature type="region of interest" description="Disordered" evidence="3">
    <location>
        <begin position="241"/>
        <end position="276"/>
    </location>
</feature>
<dbReference type="Proteomes" id="UP000029867">
    <property type="component" value="Unassembled WGS sequence"/>
</dbReference>
<dbReference type="Gene3D" id="4.10.240.10">
    <property type="entry name" value="Zn(2)-C6 fungal-type DNA-binding domain"/>
    <property type="match status" value="1"/>
</dbReference>